<name>A0ABR2INH2_9EUKA</name>
<accession>A0ABR2INH2</accession>
<comment type="caution">
    <text evidence="1">The sequence shown here is derived from an EMBL/GenBank/DDBJ whole genome shotgun (WGS) entry which is preliminary data.</text>
</comment>
<organism evidence="1 2">
    <name type="scientific">Tritrichomonas musculus</name>
    <dbReference type="NCBI Taxonomy" id="1915356"/>
    <lineage>
        <taxon>Eukaryota</taxon>
        <taxon>Metamonada</taxon>
        <taxon>Parabasalia</taxon>
        <taxon>Tritrichomonadida</taxon>
        <taxon>Tritrichomonadidae</taxon>
        <taxon>Tritrichomonas</taxon>
    </lineage>
</organism>
<gene>
    <name evidence="1" type="ORF">M9Y10_009429</name>
</gene>
<proteinExistence type="predicted"/>
<reference evidence="1 2" key="1">
    <citation type="submission" date="2024-04" db="EMBL/GenBank/DDBJ databases">
        <title>Tritrichomonas musculus Genome.</title>
        <authorList>
            <person name="Alves-Ferreira E."/>
            <person name="Grigg M."/>
            <person name="Lorenzi H."/>
            <person name="Galac M."/>
        </authorList>
    </citation>
    <scope>NUCLEOTIDE SEQUENCE [LARGE SCALE GENOMIC DNA]</scope>
    <source>
        <strain evidence="1 2">EAF2021</strain>
    </source>
</reference>
<dbReference type="Proteomes" id="UP001470230">
    <property type="component" value="Unassembled WGS sequence"/>
</dbReference>
<dbReference type="EMBL" id="JAPFFF010000015">
    <property type="protein sequence ID" value="KAK8866466.1"/>
    <property type="molecule type" value="Genomic_DNA"/>
</dbReference>
<evidence type="ECO:0000313" key="2">
    <source>
        <dbReference type="Proteomes" id="UP001470230"/>
    </source>
</evidence>
<sequence length="102" mass="11133">MNSPTSFAPRAISNGSAVKSLDTEALPDSAEDRYNTISNQTKIDADGMLTSTDARPNTVSLKLGKPNGRLTEYPISGDYHQRIIKNLRYRLANSGINIPPKN</sequence>
<protein>
    <submittedName>
        <fullName evidence="1">Uncharacterized protein</fullName>
    </submittedName>
</protein>
<keyword evidence="2" id="KW-1185">Reference proteome</keyword>
<evidence type="ECO:0000313" key="1">
    <source>
        <dbReference type="EMBL" id="KAK8866466.1"/>
    </source>
</evidence>